<gene>
    <name evidence="1" type="ORF">KQX54_012080</name>
</gene>
<proteinExistence type="predicted"/>
<organism evidence="1 2">
    <name type="scientific">Cotesia glomerata</name>
    <name type="common">Lepidopteran parasitic wasp</name>
    <name type="synonym">Apanteles glomeratus</name>
    <dbReference type="NCBI Taxonomy" id="32391"/>
    <lineage>
        <taxon>Eukaryota</taxon>
        <taxon>Metazoa</taxon>
        <taxon>Ecdysozoa</taxon>
        <taxon>Arthropoda</taxon>
        <taxon>Hexapoda</taxon>
        <taxon>Insecta</taxon>
        <taxon>Pterygota</taxon>
        <taxon>Neoptera</taxon>
        <taxon>Endopterygota</taxon>
        <taxon>Hymenoptera</taxon>
        <taxon>Apocrita</taxon>
        <taxon>Ichneumonoidea</taxon>
        <taxon>Braconidae</taxon>
        <taxon>Microgastrinae</taxon>
        <taxon>Cotesia</taxon>
    </lineage>
</organism>
<evidence type="ECO:0000313" key="2">
    <source>
        <dbReference type="Proteomes" id="UP000826195"/>
    </source>
</evidence>
<dbReference type="EMBL" id="JAHXZJ010000001">
    <property type="protein sequence ID" value="KAH0567712.1"/>
    <property type="molecule type" value="Genomic_DNA"/>
</dbReference>
<keyword evidence="2" id="KW-1185">Reference proteome</keyword>
<name>A0AAV7J7D7_COTGL</name>
<comment type="caution">
    <text evidence="1">The sequence shown here is derived from an EMBL/GenBank/DDBJ whole genome shotgun (WGS) entry which is preliminary data.</text>
</comment>
<reference evidence="1 2" key="1">
    <citation type="journal article" date="2021" name="J. Hered.">
        <title>A chromosome-level genome assembly of the parasitoid wasp, Cotesia glomerata (Hymenoptera: Braconidae).</title>
        <authorList>
            <person name="Pinto B.J."/>
            <person name="Weis J.J."/>
            <person name="Gamble T."/>
            <person name="Ode P.J."/>
            <person name="Paul R."/>
            <person name="Zaspel J.M."/>
        </authorList>
    </citation>
    <scope>NUCLEOTIDE SEQUENCE [LARGE SCALE GENOMIC DNA]</scope>
    <source>
        <strain evidence="1">CgM1</strain>
    </source>
</reference>
<evidence type="ECO:0000313" key="1">
    <source>
        <dbReference type="EMBL" id="KAH0567712.1"/>
    </source>
</evidence>
<accession>A0AAV7J7D7</accession>
<dbReference type="AlphaFoldDB" id="A0AAV7J7D7"/>
<dbReference type="Proteomes" id="UP000826195">
    <property type="component" value="Unassembled WGS sequence"/>
</dbReference>
<protein>
    <submittedName>
        <fullName evidence="1">Uncharacterized protein</fullName>
    </submittedName>
</protein>
<sequence>MPASLQTGVVRQLDKSTKAIVQYSTACHHGNRSTADKESKKDTITRKEASQRFLAEGRGYDLSHLKTPYGRLEKCFDSIVLLTFIFATLE</sequence>